<sequence>MVDATLRPDLDGPTASVVCEDFAGRQINLANRQIRANNFSAALRVLQTAAENCDIPRVRNKIEDTLSRWYRSFGSRASTGQISQFLRVVENQSYLPDGARTRFRSTISGDLASSVTSAFENKNYRDATVYCRNFPSLTKQSFTLYYYCGEAARQVRAYGAAASRYRWMLDNWSTDQNALSWDTAAERLTKLYLVQTNFEQAFSLSKRLATRDAQPETIMTAVMAARGRMLEPIARVGNQLLDGVTAGPAMSYAKTSFPRIRFPEYVESIYTVTGALSADVAFYGADDARLPSSSLVETASGTVSLLSSDDGKRAWLISPIDTGYLLVQYDRATVPEENVILESLLSNIQDESEWQALYDYEFRSAYPGTGSSVATLLGAAYLAGDNVEAFNNVIDGLSVIEYYAVQNQSGEVITSRSFERGQIDYTDSEWSKTSKTPALYHHQVTQNGTPLREVVWPLYDDKQWSGVVRVGITSEN</sequence>
<dbReference type="InterPro" id="IPR011990">
    <property type="entry name" value="TPR-like_helical_dom_sf"/>
</dbReference>
<name>A0A2A8CZF1_9BACT</name>
<dbReference type="Gene3D" id="1.25.40.10">
    <property type="entry name" value="Tetratricopeptide repeat domain"/>
    <property type="match status" value="1"/>
</dbReference>
<dbReference type="AlphaFoldDB" id="A0A2A8CZF1"/>
<organism evidence="1 2">
    <name type="scientific">Longibacter salinarum</name>
    <dbReference type="NCBI Taxonomy" id="1850348"/>
    <lineage>
        <taxon>Bacteria</taxon>
        <taxon>Pseudomonadati</taxon>
        <taxon>Rhodothermota</taxon>
        <taxon>Rhodothermia</taxon>
        <taxon>Rhodothermales</taxon>
        <taxon>Salisaetaceae</taxon>
        <taxon>Longibacter</taxon>
    </lineage>
</organism>
<protein>
    <submittedName>
        <fullName evidence="1">Uncharacterized protein</fullName>
    </submittedName>
</protein>
<evidence type="ECO:0000313" key="2">
    <source>
        <dbReference type="Proteomes" id="UP000220102"/>
    </source>
</evidence>
<comment type="caution">
    <text evidence="1">The sequence shown here is derived from an EMBL/GenBank/DDBJ whole genome shotgun (WGS) entry which is preliminary data.</text>
</comment>
<dbReference type="Proteomes" id="UP000220102">
    <property type="component" value="Unassembled WGS sequence"/>
</dbReference>
<gene>
    <name evidence="1" type="ORF">CRI94_08005</name>
</gene>
<evidence type="ECO:0000313" key="1">
    <source>
        <dbReference type="EMBL" id="PEN13983.1"/>
    </source>
</evidence>
<proteinExistence type="predicted"/>
<reference evidence="1 2" key="1">
    <citation type="submission" date="2017-10" db="EMBL/GenBank/DDBJ databases">
        <title>Draft genome of Longibacter Salinarum.</title>
        <authorList>
            <person name="Goh K.M."/>
            <person name="Shamsir M.S."/>
            <person name="Lim S.W."/>
        </authorList>
    </citation>
    <scope>NUCLEOTIDE SEQUENCE [LARGE SCALE GENOMIC DNA]</scope>
    <source>
        <strain evidence="1 2">KCTC 52045</strain>
    </source>
</reference>
<keyword evidence="2" id="KW-1185">Reference proteome</keyword>
<dbReference type="EMBL" id="PDEQ01000003">
    <property type="protein sequence ID" value="PEN13983.1"/>
    <property type="molecule type" value="Genomic_DNA"/>
</dbReference>
<accession>A0A2A8CZF1</accession>